<dbReference type="RefSeq" id="WP_109358332.1">
    <property type="nucleotide sequence ID" value="NZ_QFRJ01000002.1"/>
</dbReference>
<name>A0A2U2XEK1_9FLAO</name>
<dbReference type="PANTHER" id="PTHR36985">
    <property type="entry name" value="TRANSLOCATION AND ASSEMBLY MODULE SUBUNIT TAMB"/>
    <property type="match status" value="1"/>
</dbReference>
<dbReference type="GO" id="GO:0009306">
    <property type="term" value="P:protein secretion"/>
    <property type="evidence" value="ECO:0007669"/>
    <property type="project" value="InterPro"/>
</dbReference>
<proteinExistence type="predicted"/>
<keyword evidence="2 5" id="KW-0812">Transmembrane</keyword>
<evidence type="ECO:0000259" key="6">
    <source>
        <dbReference type="Pfam" id="PF04357"/>
    </source>
</evidence>
<sequence length="1539" mass="172193">MTKLLKILGNFTLILFEISLILIISFAFLIRTSYFQTFLAKQGAQYVAEMIDTEVSIGKVDITFLDRVYFDQLYIEDQKKDTLIYIDEFFVNFNLAGAFNLNFHIDEVGVKDARFALKKYKGEEDFNLQFVLDAFSSDSAQSKSPDFKINVYEANISNAHFSLEDQNEEITPFGVDYNHLNGRNIHLNAENIIISPDSYAGDIKHLALYERSGFDLRKLSAKAKFNNQGLDLRETSVITEFTSLAVDSFLLKANSLSEFSDFVEKVQMESFFDTSYVSLEDVSYFAPQLKGMNDLVLLTGSSRQAVQDLQLEDIYIRYGKGTSIKGDFSLPDFAKLSKANIDQELDFLALNIEDVEGFKLPESALIDYIKWPEAISSLTNISASNLKLKGSMTDINVSLDELGTNIGSFGFKDEFRVISDTNFSAITIIPRSRSNDQIQLTNLEIGKVLKSSDYGALNGYIGMKSATIKNGDFTANGLSGVLEETSLFGYAYDYIILDQLSYKINNQRSISQNEIKGNIYVRDDNFDLTFNGFASLGNVLDIKAKIALECAHLYQLNPALSNRGELNTTIHLDLVGENFDDFKGNLIIDSIYYEEEENSFHTTNFLGFMERNAVKDSISIQSKIVDANLNGKIDYSNVTQNITYQLAQIIPALSPETDMDVNDQLTHFNYDIKFKEINDLLSVFVPSLEIADQAIIDGYYNGELNNLGVNINANYVSYDSIRINNINALQEVSNRELLALIDVRTITIKDSLAFKDIHFTGLAAKGTIDSQLLFEDPSSSRSNIEWFTELRDNGGFEIDVLPSYININEHRWNLIKTAEINYADSCFVIEGLKLEHEDQYISANGQLSNSTFDRLYIDIMDLNLNELGNIAGPDVNLSGIANLAGFITTPTTNLQFFGEAIIEEFFINKTEVGNVSFGADYQAESEKIKMFGDIFYRNEQTFAFKGNYLLKEEDENSRLDYTMNFNSTDISVVNEFLDPDVVRDLQGKLEGSLTLTGTFAEPEVKGKIGFREGMVNIALLGSDMFFSGEIESVKDGFYINQMPVKDVEGNTGFITGSLFHNNFTDFLFEIIVNLEEHPTKRIPTDRSRALPVERFKVMNTAYDINSAYYGDAYVTGIANISGTTDNLSIIVNAKTKKGTKIVLPMYGPTTIEEDGFISFKSSGELEEVEKKVDLTGVDLQLNFDVTEDAEVKLIFDEKIGDEISARGNGNLSMSVNQFNELAMDGTFTVASGVYNFAMGPYKQNFSIESGSTVQWAGDPFEALLDINAFYKTTANLSVVMPNVVENQSSNNEEILSYLTIRGNMMNPQISFDLDAPKASESGRSVIARIRSDQDELNKQFFSILISKSFMPLTGGAGGGTGGAFLDLASTQINALLNKISEGYQMNVNLENDDYSGQFSGEFGVSKGFLDDRLLISGSFGVGTQKTANANNAGMSSQNTLIGDVKVEYLLNEQGTFRMNVFNESNNYTVLQNEGRGQFTQGVGVSYKEDFHTLEDFKLFQFFANIFRKRKNWVDLQESRDKRIPIPEELIEGNAIKNEE</sequence>
<protein>
    <recommendedName>
        <fullName evidence="6">Translocation and assembly module TamB C-terminal domain-containing protein</fullName>
    </recommendedName>
</protein>
<dbReference type="OrthoDB" id="680700at2"/>
<accession>A0A2U2XEK1</accession>
<comment type="subcellular location">
    <subcellularLocation>
        <location evidence="1">Membrane</location>
        <topology evidence="1">Single-pass membrane protein</topology>
    </subcellularLocation>
</comment>
<dbReference type="Proteomes" id="UP000245370">
    <property type="component" value="Unassembled WGS sequence"/>
</dbReference>
<evidence type="ECO:0000256" key="4">
    <source>
        <dbReference type="ARBA" id="ARBA00023136"/>
    </source>
</evidence>
<keyword evidence="3 5" id="KW-1133">Transmembrane helix</keyword>
<reference evidence="7 8" key="2">
    <citation type="submission" date="2018-05" db="EMBL/GenBank/DDBJ databases">
        <authorList>
            <person name="Lanie J.A."/>
            <person name="Ng W.-L."/>
            <person name="Kazmierczak K.M."/>
            <person name="Andrzejewski T.M."/>
            <person name="Davidsen T.M."/>
            <person name="Wayne K.J."/>
            <person name="Tettelin H."/>
            <person name="Glass J.I."/>
            <person name="Rusch D."/>
            <person name="Podicherti R."/>
            <person name="Tsui H.-C.T."/>
            <person name="Winkler M.E."/>
        </authorList>
    </citation>
    <scope>NUCLEOTIDE SEQUENCE [LARGE SCALE GENOMIC DNA]</scope>
    <source>
        <strain evidence="7 8">C305</strain>
    </source>
</reference>
<dbReference type="EMBL" id="QFRJ01000002">
    <property type="protein sequence ID" value="PWH86215.1"/>
    <property type="molecule type" value="Genomic_DNA"/>
</dbReference>
<feature type="domain" description="Translocation and assembly module TamB C-terminal" evidence="6">
    <location>
        <begin position="1045"/>
        <end position="1490"/>
    </location>
</feature>
<keyword evidence="8" id="KW-1185">Reference proteome</keyword>
<evidence type="ECO:0000256" key="5">
    <source>
        <dbReference type="SAM" id="Phobius"/>
    </source>
</evidence>
<dbReference type="PANTHER" id="PTHR36985:SF1">
    <property type="entry name" value="TRANSLOCATION AND ASSEMBLY MODULE SUBUNIT TAMB"/>
    <property type="match status" value="1"/>
</dbReference>
<feature type="transmembrane region" description="Helical" evidence="5">
    <location>
        <begin position="7"/>
        <end position="30"/>
    </location>
</feature>
<evidence type="ECO:0000256" key="2">
    <source>
        <dbReference type="ARBA" id="ARBA00022692"/>
    </source>
</evidence>
<dbReference type="Pfam" id="PF04357">
    <property type="entry name" value="TamB"/>
    <property type="match status" value="1"/>
</dbReference>
<dbReference type="InterPro" id="IPR007452">
    <property type="entry name" value="TamB_C"/>
</dbReference>
<organism evidence="7 8">
    <name type="scientific">Brumimicrobium oceani</name>
    <dbReference type="NCBI Taxonomy" id="2100725"/>
    <lineage>
        <taxon>Bacteria</taxon>
        <taxon>Pseudomonadati</taxon>
        <taxon>Bacteroidota</taxon>
        <taxon>Flavobacteriia</taxon>
        <taxon>Flavobacteriales</taxon>
        <taxon>Crocinitomicaceae</taxon>
        <taxon>Brumimicrobium</taxon>
    </lineage>
</organism>
<evidence type="ECO:0000256" key="3">
    <source>
        <dbReference type="ARBA" id="ARBA00022989"/>
    </source>
</evidence>
<evidence type="ECO:0000313" key="7">
    <source>
        <dbReference type="EMBL" id="PWH86215.1"/>
    </source>
</evidence>
<reference evidence="7 8" key="1">
    <citation type="submission" date="2018-05" db="EMBL/GenBank/DDBJ databases">
        <title>Brumimicrobium oceani sp. nov., isolated from coastal sediment.</title>
        <authorList>
            <person name="Kou Y."/>
        </authorList>
    </citation>
    <scope>NUCLEOTIDE SEQUENCE [LARGE SCALE GENOMIC DNA]</scope>
    <source>
        <strain evidence="7 8">C305</strain>
    </source>
</reference>
<keyword evidence="4 5" id="KW-0472">Membrane</keyword>
<comment type="caution">
    <text evidence="7">The sequence shown here is derived from an EMBL/GenBank/DDBJ whole genome shotgun (WGS) entry which is preliminary data.</text>
</comment>
<evidence type="ECO:0000256" key="1">
    <source>
        <dbReference type="ARBA" id="ARBA00004167"/>
    </source>
</evidence>
<gene>
    <name evidence="7" type="ORF">DIT68_02945</name>
</gene>
<evidence type="ECO:0000313" key="8">
    <source>
        <dbReference type="Proteomes" id="UP000245370"/>
    </source>
</evidence>
<dbReference type="GO" id="GO:0005886">
    <property type="term" value="C:plasma membrane"/>
    <property type="evidence" value="ECO:0007669"/>
    <property type="project" value="InterPro"/>
</dbReference>